<proteinExistence type="predicted"/>
<dbReference type="EMBL" id="KQ241876">
    <property type="protein sequence ID" value="KNC82967.1"/>
    <property type="molecule type" value="Genomic_DNA"/>
</dbReference>
<name>A0A0L0G1D7_9EUKA</name>
<dbReference type="AlphaFoldDB" id="A0A0L0G1D7"/>
<protein>
    <submittedName>
        <fullName evidence="1">Uncharacterized protein</fullName>
    </submittedName>
</protein>
<dbReference type="GeneID" id="25905264"/>
<organism evidence="1 2">
    <name type="scientific">Sphaeroforma arctica JP610</name>
    <dbReference type="NCBI Taxonomy" id="667725"/>
    <lineage>
        <taxon>Eukaryota</taxon>
        <taxon>Ichthyosporea</taxon>
        <taxon>Ichthyophonida</taxon>
        <taxon>Sphaeroforma</taxon>
    </lineage>
</organism>
<accession>A0A0L0G1D7</accession>
<gene>
    <name evidence="1" type="ORF">SARC_04760</name>
</gene>
<keyword evidence="2" id="KW-1185">Reference proteome</keyword>
<sequence>MLKGLRYDGRGQSTMMKKGVDQVAIAPPRMWINSNFTIDEMSTMSTKDALWDPIKKRSVALMFWLREDDEALVFSLADDIMNGAAIVVIHVLQHLAAGVSADVVKDLRTYGHLYMKLDARCTKDVFLTTCIHPSTGYLNSKLIVDASEFEKENHHLIETGYLYVVLTFESKVGKGISVAWRNPRTNQIMWDATNRLDPQLLHSMQIAEF</sequence>
<dbReference type="RefSeq" id="XP_014156869.1">
    <property type="nucleotide sequence ID" value="XM_014301394.1"/>
</dbReference>
<dbReference type="Proteomes" id="UP000054560">
    <property type="component" value="Unassembled WGS sequence"/>
</dbReference>
<evidence type="ECO:0000313" key="1">
    <source>
        <dbReference type="EMBL" id="KNC82967.1"/>
    </source>
</evidence>
<evidence type="ECO:0000313" key="2">
    <source>
        <dbReference type="Proteomes" id="UP000054560"/>
    </source>
</evidence>
<reference evidence="1 2" key="1">
    <citation type="submission" date="2011-02" db="EMBL/GenBank/DDBJ databases">
        <title>The Genome Sequence of Sphaeroforma arctica JP610.</title>
        <authorList>
            <consortium name="The Broad Institute Genome Sequencing Platform"/>
            <person name="Russ C."/>
            <person name="Cuomo C."/>
            <person name="Young S.K."/>
            <person name="Zeng Q."/>
            <person name="Gargeya S."/>
            <person name="Alvarado L."/>
            <person name="Berlin A."/>
            <person name="Chapman S.B."/>
            <person name="Chen Z."/>
            <person name="Freedman E."/>
            <person name="Gellesch M."/>
            <person name="Goldberg J."/>
            <person name="Griggs A."/>
            <person name="Gujja S."/>
            <person name="Heilman E."/>
            <person name="Heiman D."/>
            <person name="Howarth C."/>
            <person name="Mehta T."/>
            <person name="Neiman D."/>
            <person name="Pearson M."/>
            <person name="Roberts A."/>
            <person name="Saif S."/>
            <person name="Shea T."/>
            <person name="Shenoy N."/>
            <person name="Sisk P."/>
            <person name="Stolte C."/>
            <person name="Sykes S."/>
            <person name="White J."/>
            <person name="Yandava C."/>
            <person name="Burger G."/>
            <person name="Gray M.W."/>
            <person name="Holland P.W.H."/>
            <person name="King N."/>
            <person name="Lang F.B.F."/>
            <person name="Roger A.J."/>
            <person name="Ruiz-Trillo I."/>
            <person name="Haas B."/>
            <person name="Nusbaum C."/>
            <person name="Birren B."/>
        </authorList>
    </citation>
    <scope>NUCLEOTIDE SEQUENCE [LARGE SCALE GENOMIC DNA]</scope>
    <source>
        <strain evidence="1 2">JP610</strain>
    </source>
</reference>